<evidence type="ECO:0000313" key="3">
    <source>
        <dbReference type="Proteomes" id="UP000075391"/>
    </source>
</evidence>
<evidence type="ECO:0000256" key="1">
    <source>
        <dbReference type="SAM" id="Coils"/>
    </source>
</evidence>
<feature type="coiled-coil region" evidence="1">
    <location>
        <begin position="42"/>
        <end position="81"/>
    </location>
</feature>
<reference evidence="2 3" key="1">
    <citation type="submission" date="2016-03" db="EMBL/GenBank/DDBJ databases">
        <authorList>
            <person name="Ploux O."/>
        </authorList>
    </citation>
    <scope>NUCLEOTIDE SEQUENCE [LARGE SCALE GENOMIC DNA]</scope>
    <source>
        <strain evidence="2 3">BER2</strain>
    </source>
</reference>
<sequence length="144" mass="16182">MKTSNFKFLIPILCAFMMACQTVSKERLEAEFILDKALPTKASELRSRIVKAEDKRDTLAAAELKLELDKVLSKMETNNRKKGMLAKALNISFERTEGQLSDGANRIYSNQSYLYSRTAEPMLLTNGTRAYSDMGNSSLLNGMQ</sequence>
<name>A0A150WGR1_BDEBC</name>
<dbReference type="OrthoDB" id="9829627at2"/>
<evidence type="ECO:0000313" key="2">
    <source>
        <dbReference type="EMBL" id="KYG62133.1"/>
    </source>
</evidence>
<protein>
    <recommendedName>
        <fullName evidence="4">Lipoprotein</fullName>
    </recommendedName>
</protein>
<comment type="caution">
    <text evidence="2">The sequence shown here is derived from an EMBL/GenBank/DDBJ whole genome shotgun (WGS) entry which is preliminary data.</text>
</comment>
<evidence type="ECO:0008006" key="4">
    <source>
        <dbReference type="Google" id="ProtNLM"/>
    </source>
</evidence>
<dbReference type="RefSeq" id="WP_063244243.1">
    <property type="nucleotide sequence ID" value="NZ_LUKF01000016.1"/>
</dbReference>
<gene>
    <name evidence="2" type="ORF">AZI85_08020</name>
</gene>
<dbReference type="AlphaFoldDB" id="A0A150WGR1"/>
<proteinExistence type="predicted"/>
<dbReference type="PROSITE" id="PS51257">
    <property type="entry name" value="PROKAR_LIPOPROTEIN"/>
    <property type="match status" value="1"/>
</dbReference>
<dbReference type="EMBL" id="LUKF01000016">
    <property type="protein sequence ID" value="KYG62133.1"/>
    <property type="molecule type" value="Genomic_DNA"/>
</dbReference>
<dbReference type="Proteomes" id="UP000075391">
    <property type="component" value="Unassembled WGS sequence"/>
</dbReference>
<keyword evidence="1" id="KW-0175">Coiled coil</keyword>
<accession>A0A150WGR1</accession>
<organism evidence="2 3">
    <name type="scientific">Bdellovibrio bacteriovorus</name>
    <dbReference type="NCBI Taxonomy" id="959"/>
    <lineage>
        <taxon>Bacteria</taxon>
        <taxon>Pseudomonadati</taxon>
        <taxon>Bdellovibrionota</taxon>
        <taxon>Bdellovibrionia</taxon>
        <taxon>Bdellovibrionales</taxon>
        <taxon>Pseudobdellovibrionaceae</taxon>
        <taxon>Bdellovibrio</taxon>
    </lineage>
</organism>